<feature type="transmembrane region" description="Helical" evidence="6">
    <location>
        <begin position="138"/>
        <end position="171"/>
    </location>
</feature>
<keyword evidence="6" id="KW-1003">Cell membrane</keyword>
<comment type="subcellular location">
    <subcellularLocation>
        <location evidence="6">Cell membrane</location>
        <topology evidence="6">Multi-pass membrane protein</topology>
    </subcellularLocation>
    <subcellularLocation>
        <location evidence="1">Membrane</location>
        <topology evidence="1">Multi-pass membrane protein</topology>
    </subcellularLocation>
</comment>
<feature type="transmembrane region" description="Helical" evidence="6">
    <location>
        <begin position="191"/>
        <end position="221"/>
    </location>
</feature>
<dbReference type="Pfam" id="PF01925">
    <property type="entry name" value="TauE"/>
    <property type="match status" value="1"/>
</dbReference>
<dbReference type="PANTHER" id="PTHR43701:SF2">
    <property type="entry name" value="MEMBRANE TRANSPORTER PROTEIN YJNA-RELATED"/>
    <property type="match status" value="1"/>
</dbReference>
<comment type="similarity">
    <text evidence="2 6">Belongs to the 4-toluene sulfonate uptake permease (TSUP) (TC 2.A.102) family.</text>
</comment>
<feature type="transmembrane region" description="Helical" evidence="6">
    <location>
        <begin position="74"/>
        <end position="93"/>
    </location>
</feature>
<evidence type="ECO:0000256" key="3">
    <source>
        <dbReference type="ARBA" id="ARBA00022692"/>
    </source>
</evidence>
<gene>
    <name evidence="7" type="ORF">BA062_28985</name>
</gene>
<name>A0A318LE28_9PSEU</name>
<dbReference type="OrthoDB" id="3782574at2"/>
<evidence type="ECO:0000256" key="1">
    <source>
        <dbReference type="ARBA" id="ARBA00004141"/>
    </source>
</evidence>
<dbReference type="Proteomes" id="UP000247892">
    <property type="component" value="Unassembled WGS sequence"/>
</dbReference>
<feature type="transmembrane region" description="Helical" evidence="6">
    <location>
        <begin position="42"/>
        <end position="62"/>
    </location>
</feature>
<dbReference type="GO" id="GO:0005886">
    <property type="term" value="C:plasma membrane"/>
    <property type="evidence" value="ECO:0007669"/>
    <property type="project" value="UniProtKB-SubCell"/>
</dbReference>
<feature type="transmembrane region" description="Helical" evidence="6">
    <location>
        <begin position="99"/>
        <end position="117"/>
    </location>
</feature>
<evidence type="ECO:0000256" key="2">
    <source>
        <dbReference type="ARBA" id="ARBA00009142"/>
    </source>
</evidence>
<keyword evidence="8" id="KW-1185">Reference proteome</keyword>
<dbReference type="AlphaFoldDB" id="A0A318LE28"/>
<dbReference type="InterPro" id="IPR002781">
    <property type="entry name" value="TM_pro_TauE-like"/>
</dbReference>
<evidence type="ECO:0000313" key="7">
    <source>
        <dbReference type="EMBL" id="PXY24264.1"/>
    </source>
</evidence>
<feature type="transmembrane region" description="Helical" evidence="6">
    <location>
        <begin position="233"/>
        <end position="251"/>
    </location>
</feature>
<accession>A0A318LE28</accession>
<sequence length="254" mass="25625">MGLDSAALLALAGVAAGLVGSMAGLASLFSYPALLAAGLPPIAANVTNTVAMFSTTVGAAGGSRRELRGQRARLLRLGLMAVLGGSLGAVLLLTTPASTFELIVPWLIALGSALLLFRDRLREAADGRSRTRRGPRSALPVALAVLLVGVYGGYFGAGAGVLMLAVLSVSVTEPLPITNAVKNVATGAANVTAAVAFAFLAPVDWLAAAALGAGALVGSWIGPSIVRRLPERPLRIVIALAGFGLAAHLWFSAI</sequence>
<dbReference type="PANTHER" id="PTHR43701">
    <property type="entry name" value="MEMBRANE TRANSPORTER PROTEIN MJ0441-RELATED"/>
    <property type="match status" value="1"/>
</dbReference>
<keyword evidence="4 6" id="KW-1133">Transmembrane helix</keyword>
<protein>
    <recommendedName>
        <fullName evidence="6">Probable membrane transporter protein</fullName>
    </recommendedName>
</protein>
<evidence type="ECO:0000256" key="4">
    <source>
        <dbReference type="ARBA" id="ARBA00022989"/>
    </source>
</evidence>
<evidence type="ECO:0000256" key="6">
    <source>
        <dbReference type="RuleBase" id="RU363041"/>
    </source>
</evidence>
<organism evidence="7 8">
    <name type="scientific">Prauserella flavalba</name>
    <dbReference type="NCBI Taxonomy" id="1477506"/>
    <lineage>
        <taxon>Bacteria</taxon>
        <taxon>Bacillati</taxon>
        <taxon>Actinomycetota</taxon>
        <taxon>Actinomycetes</taxon>
        <taxon>Pseudonocardiales</taxon>
        <taxon>Pseudonocardiaceae</taxon>
        <taxon>Prauserella</taxon>
    </lineage>
</organism>
<dbReference type="EMBL" id="MASU01000013">
    <property type="protein sequence ID" value="PXY24264.1"/>
    <property type="molecule type" value="Genomic_DNA"/>
</dbReference>
<keyword evidence="5 6" id="KW-0472">Membrane</keyword>
<proteinExistence type="inferred from homology"/>
<evidence type="ECO:0000256" key="5">
    <source>
        <dbReference type="ARBA" id="ARBA00023136"/>
    </source>
</evidence>
<keyword evidence="3 6" id="KW-0812">Transmembrane</keyword>
<dbReference type="InterPro" id="IPR051598">
    <property type="entry name" value="TSUP/Inactive_protease-like"/>
</dbReference>
<evidence type="ECO:0000313" key="8">
    <source>
        <dbReference type="Proteomes" id="UP000247892"/>
    </source>
</evidence>
<comment type="caution">
    <text evidence="7">The sequence shown here is derived from an EMBL/GenBank/DDBJ whole genome shotgun (WGS) entry which is preliminary data.</text>
</comment>
<dbReference type="RefSeq" id="WP_110342329.1">
    <property type="nucleotide sequence ID" value="NZ_MASU01000013.1"/>
</dbReference>
<reference evidence="7 8" key="1">
    <citation type="submission" date="2016-07" db="EMBL/GenBank/DDBJ databases">
        <title>Draft genome sequence of Prauserella sp. YIM 121212, isolated from alkaline soil.</title>
        <authorList>
            <person name="Ruckert C."/>
            <person name="Albersmeier A."/>
            <person name="Jiang C.-L."/>
            <person name="Jiang Y."/>
            <person name="Kalinowski J."/>
            <person name="Schneider O."/>
            <person name="Winkler A."/>
            <person name="Zotchev S.B."/>
        </authorList>
    </citation>
    <scope>NUCLEOTIDE SEQUENCE [LARGE SCALE GENOMIC DNA]</scope>
    <source>
        <strain evidence="7 8">YIM 121212</strain>
    </source>
</reference>